<dbReference type="SMART" id="SM00406">
    <property type="entry name" value="IGv"/>
    <property type="match status" value="1"/>
</dbReference>
<keyword evidence="9" id="KW-0393">Immunoglobulin domain</keyword>
<keyword evidence="13" id="KW-1185">Reference proteome</keyword>
<evidence type="ECO:0000313" key="12">
    <source>
        <dbReference type="EMBL" id="KAF5925689.1"/>
    </source>
</evidence>
<evidence type="ECO:0000256" key="8">
    <source>
        <dbReference type="ARBA" id="ARBA00023170"/>
    </source>
</evidence>
<evidence type="ECO:0000256" key="10">
    <source>
        <dbReference type="ARBA" id="ARBA00043266"/>
    </source>
</evidence>
<feature type="domain" description="Ig-like" evidence="11">
    <location>
        <begin position="35"/>
        <end position="125"/>
    </location>
</feature>
<keyword evidence="3" id="KW-0732">Signal</keyword>
<evidence type="ECO:0000256" key="5">
    <source>
        <dbReference type="ARBA" id="ARBA00023130"/>
    </source>
</evidence>
<dbReference type="SUPFAM" id="SSF48726">
    <property type="entry name" value="Immunoglobulin"/>
    <property type="match status" value="1"/>
</dbReference>
<dbReference type="PANTHER" id="PTHR19367">
    <property type="entry name" value="T-CELL RECEPTOR ALPHA CHAIN V REGION"/>
    <property type="match status" value="1"/>
</dbReference>
<accession>A0A7J7FCC5</accession>
<dbReference type="InterPro" id="IPR013783">
    <property type="entry name" value="Ig-like_fold"/>
</dbReference>
<comment type="subcellular location">
    <subcellularLocation>
        <location evidence="1">Cell membrane</location>
    </subcellularLocation>
</comment>
<dbReference type="Proteomes" id="UP000551758">
    <property type="component" value="Unassembled WGS sequence"/>
</dbReference>
<dbReference type="PROSITE" id="PS50835">
    <property type="entry name" value="IG_LIKE"/>
    <property type="match status" value="1"/>
</dbReference>
<dbReference type="Gene3D" id="2.60.40.10">
    <property type="entry name" value="Immunoglobulins"/>
    <property type="match status" value="1"/>
</dbReference>
<evidence type="ECO:0000256" key="3">
    <source>
        <dbReference type="ARBA" id="ARBA00022729"/>
    </source>
</evidence>
<keyword evidence="8" id="KW-0675">Receptor</keyword>
<dbReference type="InterPro" id="IPR003599">
    <property type="entry name" value="Ig_sub"/>
</dbReference>
<evidence type="ECO:0000256" key="2">
    <source>
        <dbReference type="ARBA" id="ARBA00022475"/>
    </source>
</evidence>
<evidence type="ECO:0000256" key="9">
    <source>
        <dbReference type="ARBA" id="ARBA00023319"/>
    </source>
</evidence>
<keyword evidence="6" id="KW-0472">Membrane</keyword>
<name>A0A7J7FCC5_DICBM</name>
<sequence>LKERPTQVVTGGDIKREERRLTMSSPFSTGSSMAQKVTQAQTIITRREGEAVTMGCTYEISWGSYYDLYWYKQPPSGEMVFLIYQNRDKPSAKQGRFSVNFQKGKKSISLTISPLQLADSATYFCALWYPTAVKTTVEDNQKP</sequence>
<protein>
    <recommendedName>
        <fullName evidence="11">Ig-like domain-containing protein</fullName>
    </recommendedName>
</protein>
<evidence type="ECO:0000256" key="6">
    <source>
        <dbReference type="ARBA" id="ARBA00023136"/>
    </source>
</evidence>
<evidence type="ECO:0000313" key="13">
    <source>
        <dbReference type="Proteomes" id="UP000551758"/>
    </source>
</evidence>
<feature type="non-terminal residue" evidence="12">
    <location>
        <position position="1"/>
    </location>
</feature>
<keyword evidence="7" id="KW-1015">Disulfide bond</keyword>
<dbReference type="GO" id="GO:0002250">
    <property type="term" value="P:adaptive immune response"/>
    <property type="evidence" value="ECO:0007669"/>
    <property type="project" value="UniProtKB-KW"/>
</dbReference>
<dbReference type="InterPro" id="IPR007110">
    <property type="entry name" value="Ig-like_dom"/>
</dbReference>
<reference evidence="12 13" key="1">
    <citation type="journal article" date="2020" name="Mol. Biol. Evol.">
        <title>Interspecific Gene Flow and the Evolution of Specialization in Black and White Rhinoceros.</title>
        <authorList>
            <person name="Moodley Y."/>
            <person name="Westbury M.V."/>
            <person name="Russo I.M."/>
            <person name="Gopalakrishnan S."/>
            <person name="Rakotoarivelo A."/>
            <person name="Olsen R.A."/>
            <person name="Prost S."/>
            <person name="Tunstall T."/>
            <person name="Ryder O.A."/>
            <person name="Dalen L."/>
            <person name="Bruford M.W."/>
        </authorList>
    </citation>
    <scope>NUCLEOTIDE SEQUENCE [LARGE SCALE GENOMIC DNA]</scope>
    <source>
        <strain evidence="12">SBR-YM</strain>
        <tissue evidence="12">Skin</tissue>
    </source>
</reference>
<organism evidence="12 13">
    <name type="scientific">Diceros bicornis minor</name>
    <name type="common">South-central black rhinoceros</name>
    <dbReference type="NCBI Taxonomy" id="77932"/>
    <lineage>
        <taxon>Eukaryota</taxon>
        <taxon>Metazoa</taxon>
        <taxon>Chordata</taxon>
        <taxon>Craniata</taxon>
        <taxon>Vertebrata</taxon>
        <taxon>Euteleostomi</taxon>
        <taxon>Mammalia</taxon>
        <taxon>Eutheria</taxon>
        <taxon>Laurasiatheria</taxon>
        <taxon>Perissodactyla</taxon>
        <taxon>Rhinocerotidae</taxon>
        <taxon>Diceros</taxon>
    </lineage>
</organism>
<dbReference type="SMART" id="SM00409">
    <property type="entry name" value="IG"/>
    <property type="match status" value="1"/>
</dbReference>
<evidence type="ECO:0000256" key="4">
    <source>
        <dbReference type="ARBA" id="ARBA00022859"/>
    </source>
</evidence>
<proteinExistence type="predicted"/>
<dbReference type="EMBL" id="JACDTQ010000812">
    <property type="protein sequence ID" value="KAF5925689.1"/>
    <property type="molecule type" value="Genomic_DNA"/>
</dbReference>
<evidence type="ECO:0000256" key="7">
    <source>
        <dbReference type="ARBA" id="ARBA00023157"/>
    </source>
</evidence>
<dbReference type="PANTHER" id="PTHR19367:SF45">
    <property type="entry name" value="IG-LIKE DOMAIN-CONTAINING PROTEIN"/>
    <property type="match status" value="1"/>
</dbReference>
<dbReference type="InterPro" id="IPR013106">
    <property type="entry name" value="Ig_V-set"/>
</dbReference>
<evidence type="ECO:0000259" key="11">
    <source>
        <dbReference type="PROSITE" id="PS50835"/>
    </source>
</evidence>
<dbReference type="InterPro" id="IPR051287">
    <property type="entry name" value="TCR_variable_region"/>
</dbReference>
<dbReference type="AlphaFoldDB" id="A0A7J7FCC5"/>
<dbReference type="FunFam" id="2.60.40.10:FF:000878">
    <property type="entry name" value="T cell receptor alpha variable 38-1"/>
    <property type="match status" value="1"/>
</dbReference>
<dbReference type="InterPro" id="IPR036179">
    <property type="entry name" value="Ig-like_dom_sf"/>
</dbReference>
<gene>
    <name evidence="12" type="ORF">HPG69_002139</name>
</gene>
<dbReference type="Pfam" id="PF07686">
    <property type="entry name" value="V-set"/>
    <property type="match status" value="1"/>
</dbReference>
<evidence type="ECO:0000256" key="1">
    <source>
        <dbReference type="ARBA" id="ARBA00004236"/>
    </source>
</evidence>
<keyword evidence="10" id="KW-1279">T cell receptor</keyword>
<keyword evidence="4" id="KW-0391">Immunity</keyword>
<comment type="caution">
    <text evidence="12">The sequence shown here is derived from an EMBL/GenBank/DDBJ whole genome shotgun (WGS) entry which is preliminary data.</text>
</comment>
<keyword evidence="2" id="KW-1003">Cell membrane</keyword>
<keyword evidence="5" id="KW-1064">Adaptive immunity</keyword>
<dbReference type="GO" id="GO:0042101">
    <property type="term" value="C:T cell receptor complex"/>
    <property type="evidence" value="ECO:0007669"/>
    <property type="project" value="UniProtKB-KW"/>
</dbReference>